<organism evidence="1 2">
    <name type="scientific">Pseudokineococcus marinus</name>
    <dbReference type="NCBI Taxonomy" id="351215"/>
    <lineage>
        <taxon>Bacteria</taxon>
        <taxon>Bacillati</taxon>
        <taxon>Actinomycetota</taxon>
        <taxon>Actinomycetes</taxon>
        <taxon>Kineosporiales</taxon>
        <taxon>Kineosporiaceae</taxon>
        <taxon>Pseudokineococcus</taxon>
    </lineage>
</organism>
<gene>
    <name evidence="1" type="ORF">HLB09_14310</name>
</gene>
<proteinExistence type="predicted"/>
<dbReference type="Gene3D" id="3.40.50.720">
    <property type="entry name" value="NAD(P)-binding Rossmann-like Domain"/>
    <property type="match status" value="1"/>
</dbReference>
<keyword evidence="2" id="KW-1185">Reference proteome</keyword>
<sequence length="311" mass="31357">MLRISPGLRRCWRGLDRLQLGLDPAHAVVLEELSAGEEALLEDLVDGVPESGLAARAAARGVTAADAARLVGLLATAGVLEHPAAPGSRAAALATAAEACALALVHGRSGWDVLAGRARRVVVVEGEGRVADAVAAGLREAGTGDVAVLSPGAEPRGAGTGPPPPGAVAAVDLVVLVADAVVAPARAARLVRADVDHLPLVVRERSAVVGPLVVPGAGPCLRCVELHRADRDPEWPLVAAQLASPATTAAPDVVLLRLASAMAVAQALAHLDDATGVVAGGASWEVRLPDGIPLGRTWAPHPSCGCTWPPP</sequence>
<dbReference type="Proteomes" id="UP000555552">
    <property type="component" value="Unassembled WGS sequence"/>
</dbReference>
<protein>
    <recommendedName>
        <fullName evidence="3">Bacteriocin biosynthesis cyclodehydratase domain-containing protein</fullName>
    </recommendedName>
</protein>
<accession>A0A849BS57</accession>
<reference evidence="1 2" key="1">
    <citation type="submission" date="2020-05" db="EMBL/GenBank/DDBJ databases">
        <title>MicrobeNet Type strains.</title>
        <authorList>
            <person name="Nicholson A.C."/>
        </authorList>
    </citation>
    <scope>NUCLEOTIDE SEQUENCE [LARGE SCALE GENOMIC DNA]</scope>
    <source>
        <strain evidence="1 2">JCM 14547</strain>
    </source>
</reference>
<dbReference type="AlphaFoldDB" id="A0A849BS57"/>
<dbReference type="EMBL" id="JABEMA010000294">
    <property type="protein sequence ID" value="NNH24243.1"/>
    <property type="molecule type" value="Genomic_DNA"/>
</dbReference>
<comment type="caution">
    <text evidence="1">The sequence shown here is derived from an EMBL/GenBank/DDBJ whole genome shotgun (WGS) entry which is preliminary data.</text>
</comment>
<evidence type="ECO:0008006" key="3">
    <source>
        <dbReference type="Google" id="ProtNLM"/>
    </source>
</evidence>
<evidence type="ECO:0000313" key="2">
    <source>
        <dbReference type="Proteomes" id="UP000555552"/>
    </source>
</evidence>
<evidence type="ECO:0000313" key="1">
    <source>
        <dbReference type="EMBL" id="NNH24243.1"/>
    </source>
</evidence>
<dbReference type="RefSeq" id="WP_171204004.1">
    <property type="nucleotide sequence ID" value="NZ_BAAANP010000034.1"/>
</dbReference>
<name>A0A849BS57_9ACTN</name>